<evidence type="ECO:0000256" key="2">
    <source>
        <dbReference type="ARBA" id="ARBA00022448"/>
    </source>
</evidence>
<dbReference type="Pfam" id="PF13620">
    <property type="entry name" value="CarboxypepD_reg"/>
    <property type="match status" value="1"/>
</dbReference>
<dbReference type="SUPFAM" id="SSF49464">
    <property type="entry name" value="Carboxypeptidase regulatory domain-like"/>
    <property type="match status" value="1"/>
</dbReference>
<proteinExistence type="inferred from homology"/>
<keyword evidence="4 7" id="KW-0812">Transmembrane</keyword>
<evidence type="ECO:0000259" key="8">
    <source>
        <dbReference type="Pfam" id="PF07715"/>
    </source>
</evidence>
<feature type="domain" description="TonB-dependent receptor plug" evidence="8">
    <location>
        <begin position="114"/>
        <end position="234"/>
    </location>
</feature>
<comment type="subcellular location">
    <subcellularLocation>
        <location evidence="1 7">Cell outer membrane</location>
        <topology evidence="1 7">Multi-pass membrane protein</topology>
    </subcellularLocation>
</comment>
<dbReference type="GO" id="GO:0009279">
    <property type="term" value="C:cell outer membrane"/>
    <property type="evidence" value="ECO:0007669"/>
    <property type="project" value="UniProtKB-SubCell"/>
</dbReference>
<evidence type="ECO:0000313" key="10">
    <source>
        <dbReference type="Proteomes" id="UP000036261"/>
    </source>
</evidence>
<dbReference type="EMBL" id="LFND01000007">
    <property type="protein sequence ID" value="KMQ59590.1"/>
    <property type="molecule type" value="Genomic_DNA"/>
</dbReference>
<keyword evidence="5 7" id="KW-0472">Membrane</keyword>
<dbReference type="PROSITE" id="PS52016">
    <property type="entry name" value="TONB_DEPENDENT_REC_3"/>
    <property type="match status" value="1"/>
</dbReference>
<evidence type="ECO:0000256" key="1">
    <source>
        <dbReference type="ARBA" id="ARBA00004571"/>
    </source>
</evidence>
<dbReference type="STRING" id="558151.ACM46_20915"/>
<comment type="caution">
    <text evidence="9">The sequence shown here is derived from an EMBL/GenBank/DDBJ whole genome shotgun (WGS) entry which is preliminary data.</text>
</comment>
<evidence type="ECO:0000256" key="7">
    <source>
        <dbReference type="PROSITE-ProRule" id="PRU01360"/>
    </source>
</evidence>
<evidence type="ECO:0000313" key="9">
    <source>
        <dbReference type="EMBL" id="KMQ59590.1"/>
    </source>
</evidence>
<dbReference type="InterPro" id="IPR036942">
    <property type="entry name" value="Beta-barrel_TonB_sf"/>
</dbReference>
<dbReference type="InterPro" id="IPR012910">
    <property type="entry name" value="Plug_dom"/>
</dbReference>
<dbReference type="PATRIC" id="fig|558151.6.peg.4391"/>
<evidence type="ECO:0000256" key="4">
    <source>
        <dbReference type="ARBA" id="ARBA00022692"/>
    </source>
</evidence>
<dbReference type="InterPro" id="IPR039426">
    <property type="entry name" value="TonB-dep_rcpt-like"/>
</dbReference>
<dbReference type="NCBIfam" id="TIGR04056">
    <property type="entry name" value="OMP_RagA_SusC"/>
    <property type="match status" value="1"/>
</dbReference>
<dbReference type="InterPro" id="IPR008969">
    <property type="entry name" value="CarboxyPept-like_regulatory"/>
</dbReference>
<dbReference type="Pfam" id="PF07715">
    <property type="entry name" value="Plug"/>
    <property type="match status" value="1"/>
</dbReference>
<dbReference type="Gene3D" id="2.170.130.10">
    <property type="entry name" value="TonB-dependent receptor, plug domain"/>
    <property type="match status" value="1"/>
</dbReference>
<dbReference type="Gene3D" id="2.60.40.1120">
    <property type="entry name" value="Carboxypeptidase-like, regulatory domain"/>
    <property type="match status" value="1"/>
</dbReference>
<dbReference type="InterPro" id="IPR023996">
    <property type="entry name" value="TonB-dep_OMP_SusC/RagA"/>
</dbReference>
<protein>
    <recommendedName>
        <fullName evidence="8">TonB-dependent receptor plug domain-containing protein</fullName>
    </recommendedName>
</protein>
<dbReference type="Proteomes" id="UP000036261">
    <property type="component" value="Unassembled WGS sequence"/>
</dbReference>
<accession>A0A0J7KQV3</accession>
<dbReference type="NCBIfam" id="TIGR04057">
    <property type="entry name" value="SusC_RagA_signa"/>
    <property type="match status" value="1"/>
</dbReference>
<keyword evidence="2 7" id="KW-0813">Transport</keyword>
<keyword evidence="3 7" id="KW-1134">Transmembrane beta strand</keyword>
<name>A0A0J7KQV3_9FLAO</name>
<dbReference type="Gene3D" id="2.40.170.20">
    <property type="entry name" value="TonB-dependent receptor, beta-barrel domain"/>
    <property type="match status" value="1"/>
</dbReference>
<dbReference type="SUPFAM" id="SSF56935">
    <property type="entry name" value="Porins"/>
    <property type="match status" value="1"/>
</dbReference>
<sequence length="996" mass="110642">MIVITQKKKNDRDIPAQKTAETSITGKVMGENGEPIAGATVRVKGTGLLVITDRNGRFSLPDVKPDQMLHIAYVGFIPVEVPANPTVTVTLLRSESILDEAVAIAYGTTTRRFNTGSVAKISAKEIESQPVSNPLAAMIGRVPGADVIQNNGVPGSTFSIQIRGKNSLAQGSEPLFIIDGVPFAPGNTNIAMQNSVSNGLSPFSSINPNDIESIEVLKDADATAIYGSRGANGVVLISTKKGKAGATKLNIRHGQGYSDIAKKIKMLSTQQYMELREEAFRNDNITPSSTPGNDSYAPDLLLWDKNRYTDLRKLIVGQAAQSMNTAANLSGGSDKTQFLIGGSFNRESTVFTGDSRYKKGTVNLNINHRALKDRLEVAFSANYSLESNRLFNGNALYYSNLPPNLPELYNADGSLNWSQNGASFYNPIAFTRKEFNSYRKNLITRMQLSYSILKDLNIKTAFGYNDLHADERSYDPLSTQDPSGDNYEGFALYSSNSFSSWIIEPQIDYSFKRDKSNFHFTLGGSLQSTLNEAQSIKASGYANDLLLKSLAAATTLSNPFNSYAPYKYAAAFARINYNLDNKYLLNLSGRRDGSSRFGSDNKWGNFYAVGAGWIFSNENFLSGKKSTLSFGKLRTSYGITGNDQIGNYQYLDTWSTWRAYQGSTALYPSSLFNPNYGWEVNKKYEAALETAWFKERIFFNLAFFLNRSDNQLVQYILPSQTGHFSINRNFPALIENKGWESELTIKLFNKQDFGWETALNITIPKNRLLRFENLETSAYSSRYVLGESLNVIYRYKSMAVNPETGIYDFQDTNGDGNLNNSDYIVLGSLDPKFYGGWSNTLRYKGFSLNTFFQFKKQTGTTILNAIYSNSQSFPGMMFNQPDIVIDRWQKPGDISTIQKISASTSSEAYGVANNYLMQSDAVLGDASFIRLKNLELSYNLPATIIRKIGAQNCTLFFQGQNLWTITGYKGWDPETQGNILAIPPLRSFTLGFTLNY</sequence>
<dbReference type="InterPro" id="IPR023997">
    <property type="entry name" value="TonB-dep_OMP_SusC/RagA_CS"/>
</dbReference>
<reference evidence="9 10" key="1">
    <citation type="journal article" date="2013" name="Int. J. Syst. Evol. Microbiol.">
        <title>Chryseobacterium angstadtii sp. nov., isolated from a newt tank.</title>
        <authorList>
            <person name="Kirk K.E."/>
            <person name="Hoffman J.A."/>
            <person name="Smith K.A."/>
            <person name="Strahan B.L."/>
            <person name="Failor K.C."/>
            <person name="Krebs J.E."/>
            <person name="Gale A.N."/>
            <person name="Do T.D."/>
            <person name="Sontag T.C."/>
            <person name="Batties A.M."/>
            <person name="Mistiszyn K."/>
            <person name="Newman J.D."/>
        </authorList>
    </citation>
    <scope>NUCLEOTIDE SEQUENCE [LARGE SCALE GENOMIC DNA]</scope>
    <source>
        <strain evidence="9 10">KM</strain>
    </source>
</reference>
<evidence type="ECO:0000256" key="5">
    <source>
        <dbReference type="ARBA" id="ARBA00023136"/>
    </source>
</evidence>
<keyword evidence="6 7" id="KW-0998">Cell outer membrane</keyword>
<evidence type="ECO:0000256" key="6">
    <source>
        <dbReference type="ARBA" id="ARBA00023237"/>
    </source>
</evidence>
<dbReference type="InterPro" id="IPR037066">
    <property type="entry name" value="Plug_dom_sf"/>
</dbReference>
<evidence type="ECO:0000256" key="3">
    <source>
        <dbReference type="ARBA" id="ARBA00022452"/>
    </source>
</evidence>
<gene>
    <name evidence="9" type="ORF">ACM46_20915</name>
</gene>
<dbReference type="AlphaFoldDB" id="A0A0J7KQV3"/>
<comment type="similarity">
    <text evidence="7">Belongs to the TonB-dependent receptor family.</text>
</comment>
<keyword evidence="10" id="KW-1185">Reference proteome</keyword>
<organism evidence="9 10">
    <name type="scientific">Chryseobacterium angstadtii</name>
    <dbReference type="NCBI Taxonomy" id="558151"/>
    <lineage>
        <taxon>Bacteria</taxon>
        <taxon>Pseudomonadati</taxon>
        <taxon>Bacteroidota</taxon>
        <taxon>Flavobacteriia</taxon>
        <taxon>Flavobacteriales</taxon>
        <taxon>Weeksellaceae</taxon>
        <taxon>Chryseobacterium group</taxon>
        <taxon>Chryseobacterium</taxon>
    </lineage>
</organism>